<organism evidence="4 5">
    <name type="scientific">Planotetraspora thailandica</name>
    <dbReference type="NCBI Taxonomy" id="487172"/>
    <lineage>
        <taxon>Bacteria</taxon>
        <taxon>Bacillati</taxon>
        <taxon>Actinomycetota</taxon>
        <taxon>Actinomycetes</taxon>
        <taxon>Streptosporangiales</taxon>
        <taxon>Streptosporangiaceae</taxon>
        <taxon>Planotetraspora</taxon>
    </lineage>
</organism>
<feature type="transmembrane region" description="Helical" evidence="2">
    <location>
        <begin position="196"/>
        <end position="215"/>
    </location>
</feature>
<dbReference type="InterPro" id="IPR037185">
    <property type="entry name" value="EmrE-like"/>
</dbReference>
<dbReference type="Gene3D" id="1.10.3730.20">
    <property type="match status" value="2"/>
</dbReference>
<name>A0A8J3XZ39_9ACTN</name>
<comment type="similarity">
    <text evidence="1">Belongs to the EamA transporter family.</text>
</comment>
<dbReference type="EMBL" id="BOOR01000034">
    <property type="protein sequence ID" value="GII56148.1"/>
    <property type="molecule type" value="Genomic_DNA"/>
</dbReference>
<accession>A0A8J3XZ39</accession>
<comment type="caution">
    <text evidence="4">The sequence shown here is derived from an EMBL/GenBank/DDBJ whole genome shotgun (WGS) entry which is preliminary data.</text>
</comment>
<keyword evidence="2" id="KW-0812">Transmembrane</keyword>
<feature type="transmembrane region" description="Helical" evidence="2">
    <location>
        <begin position="227"/>
        <end position="248"/>
    </location>
</feature>
<evidence type="ECO:0000313" key="4">
    <source>
        <dbReference type="EMBL" id="GII56148.1"/>
    </source>
</evidence>
<feature type="transmembrane region" description="Helical" evidence="2">
    <location>
        <begin position="113"/>
        <end position="131"/>
    </location>
</feature>
<sequence>MAAPALQHALFPPLADGAQSTQGAGTTVVVVVLCSALLHAAWNAIAHGSADRLNGFALIGIAYTAVGTVGVVAFGPPPGSAWPYIVVSAILEVAYQLLLLASYQLGQFSQAYPLARGTSPWVVALVSATLLDQRLPLTQLAGVVVISLGLMGLVFIGGRPGRAQAIALLPAFGTGLAIAGYTLVDGVGVHHAPVLTYAAWLFLLQGPVLPLIALAKKGRALPGQLRPSLVTGLAGGVASLAAYGLVLWAQTRGALAPIAALRETSIVFGAVIGAVFLGERFGSSRAAASAVVVLGIVLINLH</sequence>
<dbReference type="AlphaFoldDB" id="A0A8J3XZ39"/>
<dbReference type="Pfam" id="PF00892">
    <property type="entry name" value="EamA"/>
    <property type="match status" value="1"/>
</dbReference>
<dbReference type="InterPro" id="IPR000620">
    <property type="entry name" value="EamA_dom"/>
</dbReference>
<feature type="transmembrane region" description="Helical" evidence="2">
    <location>
        <begin position="81"/>
        <end position="101"/>
    </location>
</feature>
<evidence type="ECO:0000259" key="3">
    <source>
        <dbReference type="Pfam" id="PF00892"/>
    </source>
</evidence>
<feature type="domain" description="EamA" evidence="3">
    <location>
        <begin position="167"/>
        <end position="300"/>
    </location>
</feature>
<evidence type="ECO:0000256" key="1">
    <source>
        <dbReference type="ARBA" id="ARBA00007362"/>
    </source>
</evidence>
<proteinExistence type="inferred from homology"/>
<dbReference type="GO" id="GO:0016020">
    <property type="term" value="C:membrane"/>
    <property type="evidence" value="ECO:0007669"/>
    <property type="project" value="InterPro"/>
</dbReference>
<keyword evidence="2" id="KW-0472">Membrane</keyword>
<reference evidence="4" key="1">
    <citation type="submission" date="2021-01" db="EMBL/GenBank/DDBJ databases">
        <title>Whole genome shotgun sequence of Planotetraspora thailandica NBRC 104271.</title>
        <authorList>
            <person name="Komaki H."/>
            <person name="Tamura T."/>
        </authorList>
    </citation>
    <scope>NUCLEOTIDE SEQUENCE</scope>
    <source>
        <strain evidence="4">NBRC 104271</strain>
    </source>
</reference>
<feature type="transmembrane region" description="Helical" evidence="2">
    <location>
        <begin position="53"/>
        <end position="75"/>
    </location>
</feature>
<protein>
    <submittedName>
        <fullName evidence="4">Membrane protein</fullName>
    </submittedName>
</protein>
<feature type="transmembrane region" description="Helical" evidence="2">
    <location>
        <begin position="284"/>
        <end position="301"/>
    </location>
</feature>
<feature type="transmembrane region" description="Helical" evidence="2">
    <location>
        <begin position="27"/>
        <end position="46"/>
    </location>
</feature>
<dbReference type="Proteomes" id="UP000605992">
    <property type="component" value="Unassembled WGS sequence"/>
</dbReference>
<dbReference type="SUPFAM" id="SSF103481">
    <property type="entry name" value="Multidrug resistance efflux transporter EmrE"/>
    <property type="match status" value="2"/>
</dbReference>
<gene>
    <name evidence="4" type="ORF">Pth03_45370</name>
</gene>
<keyword evidence="5" id="KW-1185">Reference proteome</keyword>
<feature type="transmembrane region" description="Helical" evidence="2">
    <location>
        <begin position="137"/>
        <end position="158"/>
    </location>
</feature>
<keyword evidence="2" id="KW-1133">Transmembrane helix</keyword>
<evidence type="ECO:0000256" key="2">
    <source>
        <dbReference type="SAM" id="Phobius"/>
    </source>
</evidence>
<evidence type="ECO:0000313" key="5">
    <source>
        <dbReference type="Proteomes" id="UP000605992"/>
    </source>
</evidence>
<feature type="transmembrane region" description="Helical" evidence="2">
    <location>
        <begin position="165"/>
        <end position="184"/>
    </location>
</feature>
<feature type="transmembrane region" description="Helical" evidence="2">
    <location>
        <begin position="254"/>
        <end position="277"/>
    </location>
</feature>